<dbReference type="Proteomes" id="UP000232101">
    <property type="component" value="Unassembled WGS sequence"/>
</dbReference>
<evidence type="ECO:0000313" key="2">
    <source>
        <dbReference type="EMBL" id="PJO44778.1"/>
    </source>
</evidence>
<comment type="caution">
    <text evidence="2">The sequence shown here is derived from an EMBL/GenBank/DDBJ whole genome shotgun (WGS) entry which is preliminary data.</text>
</comment>
<dbReference type="RefSeq" id="WP_100542255.1">
    <property type="nucleotide sequence ID" value="NZ_PHQY01000323.1"/>
</dbReference>
<dbReference type="EMBL" id="PHQY01000323">
    <property type="protein sequence ID" value="PJO44778.1"/>
    <property type="molecule type" value="Genomic_DNA"/>
</dbReference>
<dbReference type="InterPro" id="IPR013022">
    <property type="entry name" value="Xyl_isomerase-like_TIM-brl"/>
</dbReference>
<dbReference type="GO" id="GO:0016853">
    <property type="term" value="F:isomerase activity"/>
    <property type="evidence" value="ECO:0007669"/>
    <property type="project" value="UniProtKB-KW"/>
</dbReference>
<dbReference type="SUPFAM" id="SSF51658">
    <property type="entry name" value="Xylose isomerase-like"/>
    <property type="match status" value="1"/>
</dbReference>
<dbReference type="Pfam" id="PF01261">
    <property type="entry name" value="AP_endonuc_2"/>
    <property type="match status" value="1"/>
</dbReference>
<proteinExistence type="predicted"/>
<evidence type="ECO:0000313" key="3">
    <source>
        <dbReference type="Proteomes" id="UP000232101"/>
    </source>
</evidence>
<dbReference type="PANTHER" id="PTHR12110:SF53">
    <property type="entry name" value="BLR5974 PROTEIN"/>
    <property type="match status" value="1"/>
</dbReference>
<dbReference type="PANTHER" id="PTHR12110">
    <property type="entry name" value="HYDROXYPYRUVATE ISOMERASE"/>
    <property type="match status" value="1"/>
</dbReference>
<reference evidence="2 3" key="1">
    <citation type="submission" date="2017-11" db="EMBL/GenBank/DDBJ databases">
        <title>Bacterial isolate from king chilli rhizosphere.</title>
        <authorList>
            <person name="Takhelmayum P."/>
            <person name="Sarangthem I."/>
        </authorList>
    </citation>
    <scope>NUCLEOTIDE SEQUENCE [LARGE SCALE GENOMIC DNA]</scope>
    <source>
        <strain evidence="3">t26</strain>
    </source>
</reference>
<sequence length="320" mass="36434">MKLGLETETYHLLFQNGRMDVFDFIRKTAEHGLDGVMINVIAYPGDKYLHPKWGALGGAEPDHLERVRKEIKKYGLYAEIDARGTEPGHLSEVIEVAHKIGADVIRTYCCPGIYDKDLLDQAPNNIKKVVPLLKKYRIKLAVENHEEEIADEIIQIVNEVNSYWVGAHCDFGNSMMAWEDPVEASRKLAPYTYTTHFKDHIIIEAEDGYKVCGVPAGQGNIDLDEIFKIMVEHSPLTRINIEMCYPYVAKFKREKGTGGVSKVGEGAFKVENPPLDRHTIEPENYYYPPEGLIEELIEKQIQGAEQSIKHAKELRDKYCR</sequence>
<organism evidence="2 3">
    <name type="scientific">Lysinibacillus xylanilyticus</name>
    <dbReference type="NCBI Taxonomy" id="582475"/>
    <lineage>
        <taxon>Bacteria</taxon>
        <taxon>Bacillati</taxon>
        <taxon>Bacillota</taxon>
        <taxon>Bacilli</taxon>
        <taxon>Bacillales</taxon>
        <taxon>Bacillaceae</taxon>
        <taxon>Lysinibacillus</taxon>
    </lineage>
</organism>
<gene>
    <name evidence="2" type="ORF">CWD94_04575</name>
</gene>
<evidence type="ECO:0000259" key="1">
    <source>
        <dbReference type="Pfam" id="PF01261"/>
    </source>
</evidence>
<keyword evidence="2" id="KW-0413">Isomerase</keyword>
<accession>A0A2M9Q9N8</accession>
<protein>
    <submittedName>
        <fullName evidence="2">Sugar phosphate isomerase/epimerase</fullName>
    </submittedName>
</protein>
<dbReference type="InterPro" id="IPR036237">
    <property type="entry name" value="Xyl_isomerase-like_sf"/>
</dbReference>
<feature type="domain" description="Xylose isomerase-like TIM barrel" evidence="1">
    <location>
        <begin position="26"/>
        <end position="234"/>
    </location>
</feature>
<name>A0A2M9Q9N8_9BACI</name>
<dbReference type="AlphaFoldDB" id="A0A2M9Q9N8"/>
<dbReference type="InterPro" id="IPR050312">
    <property type="entry name" value="IolE/XylAMocC-like"/>
</dbReference>
<dbReference type="Gene3D" id="3.20.20.150">
    <property type="entry name" value="Divalent-metal-dependent TIM barrel enzymes"/>
    <property type="match status" value="1"/>
</dbReference>